<comment type="caution">
    <text evidence="1">The sequence shown here is derived from an EMBL/GenBank/DDBJ whole genome shotgun (WGS) entry which is preliminary data.</text>
</comment>
<dbReference type="Proteomes" id="UP001056120">
    <property type="component" value="Linkage Group LG18"/>
</dbReference>
<keyword evidence="2" id="KW-1185">Reference proteome</keyword>
<evidence type="ECO:0000313" key="2">
    <source>
        <dbReference type="Proteomes" id="UP001056120"/>
    </source>
</evidence>
<name>A0ACB9E7C5_9ASTR</name>
<proteinExistence type="predicted"/>
<sequence length="154" mass="17631">MFTKVTNERICQYSLGNEGYGYGKYVMGLYLLEAFVASQLLYNWVMTVTKGIIVILERGSGKKCRGEYWDKISTLKRREVDPITQPRLRDVSHPSSDLKRLMNIISNSNDVRDGIPYRAVEGPTETRKEMKVEVSPYVSFIHSNTNEEKANGNE</sequence>
<reference evidence="1 2" key="2">
    <citation type="journal article" date="2022" name="Mol. Ecol. Resour.">
        <title>The genomes of chicory, endive, great burdock and yacon provide insights into Asteraceae paleo-polyploidization history and plant inulin production.</title>
        <authorList>
            <person name="Fan W."/>
            <person name="Wang S."/>
            <person name="Wang H."/>
            <person name="Wang A."/>
            <person name="Jiang F."/>
            <person name="Liu H."/>
            <person name="Zhao H."/>
            <person name="Xu D."/>
            <person name="Zhang Y."/>
        </authorList>
    </citation>
    <scope>NUCLEOTIDE SEQUENCE [LARGE SCALE GENOMIC DNA]</scope>
    <source>
        <strain evidence="2">cv. Yunnan</strain>
        <tissue evidence="1">Leaves</tissue>
    </source>
</reference>
<reference evidence="2" key="1">
    <citation type="journal article" date="2022" name="Mol. Ecol. Resour.">
        <title>The genomes of chicory, endive, great burdock and yacon provide insights into Asteraceae palaeo-polyploidization history and plant inulin production.</title>
        <authorList>
            <person name="Fan W."/>
            <person name="Wang S."/>
            <person name="Wang H."/>
            <person name="Wang A."/>
            <person name="Jiang F."/>
            <person name="Liu H."/>
            <person name="Zhao H."/>
            <person name="Xu D."/>
            <person name="Zhang Y."/>
        </authorList>
    </citation>
    <scope>NUCLEOTIDE SEQUENCE [LARGE SCALE GENOMIC DNA]</scope>
    <source>
        <strain evidence="2">cv. Yunnan</strain>
    </source>
</reference>
<protein>
    <submittedName>
        <fullName evidence="1">Uncharacterized protein</fullName>
    </submittedName>
</protein>
<accession>A0ACB9E7C5</accession>
<organism evidence="1 2">
    <name type="scientific">Smallanthus sonchifolius</name>
    <dbReference type="NCBI Taxonomy" id="185202"/>
    <lineage>
        <taxon>Eukaryota</taxon>
        <taxon>Viridiplantae</taxon>
        <taxon>Streptophyta</taxon>
        <taxon>Embryophyta</taxon>
        <taxon>Tracheophyta</taxon>
        <taxon>Spermatophyta</taxon>
        <taxon>Magnoliopsida</taxon>
        <taxon>eudicotyledons</taxon>
        <taxon>Gunneridae</taxon>
        <taxon>Pentapetalae</taxon>
        <taxon>asterids</taxon>
        <taxon>campanulids</taxon>
        <taxon>Asterales</taxon>
        <taxon>Asteraceae</taxon>
        <taxon>Asteroideae</taxon>
        <taxon>Heliantheae alliance</taxon>
        <taxon>Millerieae</taxon>
        <taxon>Smallanthus</taxon>
    </lineage>
</organism>
<evidence type="ECO:0000313" key="1">
    <source>
        <dbReference type="EMBL" id="KAI3754913.1"/>
    </source>
</evidence>
<dbReference type="EMBL" id="CM042035">
    <property type="protein sequence ID" value="KAI3754913.1"/>
    <property type="molecule type" value="Genomic_DNA"/>
</dbReference>
<gene>
    <name evidence="1" type="ORF">L1987_54705</name>
</gene>